<proteinExistence type="predicted"/>
<dbReference type="PROSITE" id="PS51186">
    <property type="entry name" value="GNAT"/>
    <property type="match status" value="1"/>
</dbReference>
<dbReference type="Proteomes" id="UP001236415">
    <property type="component" value="Chromosome"/>
</dbReference>
<keyword evidence="1 3" id="KW-0808">Transferase</keyword>
<feature type="domain" description="N-acetyltransferase" evidence="2">
    <location>
        <begin position="3"/>
        <end position="152"/>
    </location>
</feature>
<organism evidence="3 4">
    <name type="scientific">Paenibacillus polygoni</name>
    <dbReference type="NCBI Taxonomy" id="3050112"/>
    <lineage>
        <taxon>Bacteria</taxon>
        <taxon>Bacillati</taxon>
        <taxon>Bacillota</taxon>
        <taxon>Bacilli</taxon>
        <taxon>Bacillales</taxon>
        <taxon>Paenibacillaceae</taxon>
        <taxon>Paenibacillus</taxon>
    </lineage>
</organism>
<dbReference type="PANTHER" id="PTHR13947:SF37">
    <property type="entry name" value="LD18367P"/>
    <property type="match status" value="1"/>
</dbReference>
<dbReference type="InterPro" id="IPR050769">
    <property type="entry name" value="NAT_camello-type"/>
</dbReference>
<evidence type="ECO:0000259" key="2">
    <source>
        <dbReference type="PROSITE" id="PS51186"/>
    </source>
</evidence>
<evidence type="ECO:0000313" key="4">
    <source>
        <dbReference type="Proteomes" id="UP001236415"/>
    </source>
</evidence>
<dbReference type="InterPro" id="IPR000182">
    <property type="entry name" value="GNAT_dom"/>
</dbReference>
<evidence type="ECO:0000256" key="1">
    <source>
        <dbReference type="ARBA" id="ARBA00022679"/>
    </source>
</evidence>
<dbReference type="Pfam" id="PF00583">
    <property type="entry name" value="Acetyltransf_1"/>
    <property type="match status" value="1"/>
</dbReference>
<dbReference type="CDD" id="cd04301">
    <property type="entry name" value="NAT_SF"/>
    <property type="match status" value="1"/>
</dbReference>
<keyword evidence="4" id="KW-1185">Reference proteome</keyword>
<dbReference type="InterPro" id="IPR016181">
    <property type="entry name" value="Acyl_CoA_acyltransferase"/>
</dbReference>
<keyword evidence="3" id="KW-0012">Acyltransferase</keyword>
<dbReference type="GO" id="GO:0016746">
    <property type="term" value="F:acyltransferase activity"/>
    <property type="evidence" value="ECO:0007669"/>
    <property type="project" value="UniProtKB-KW"/>
</dbReference>
<dbReference type="EC" id="2.3.1.-" evidence="3"/>
<dbReference type="EMBL" id="CP127162">
    <property type="protein sequence ID" value="WIV20419.1"/>
    <property type="molecule type" value="Genomic_DNA"/>
</dbReference>
<sequence length="152" mass="17181">MEYTIRSMEKEDPIPYDLLLLADPSKDVIDEYLPRGQISVAVSHRAVIGIVVLLHTRPHTYEIVNLAVKEEYQGKGIGRALLRYAMDHAKDQGALTIEIGTGNSSLDQLGLYQREGFRITGIDRDFFIKHYPDPIIENGIPCVDMLRLSKEV</sequence>
<name>A0ABY8X5I3_9BACL</name>
<gene>
    <name evidence="3" type="ORF">QPK24_06935</name>
</gene>
<dbReference type="SUPFAM" id="SSF55729">
    <property type="entry name" value="Acyl-CoA N-acyltransferases (Nat)"/>
    <property type="match status" value="1"/>
</dbReference>
<evidence type="ECO:0000313" key="3">
    <source>
        <dbReference type="EMBL" id="WIV20419.1"/>
    </source>
</evidence>
<dbReference type="PANTHER" id="PTHR13947">
    <property type="entry name" value="GNAT FAMILY N-ACETYLTRANSFERASE"/>
    <property type="match status" value="1"/>
</dbReference>
<dbReference type="Gene3D" id="3.40.630.30">
    <property type="match status" value="1"/>
</dbReference>
<reference evidence="3 4" key="1">
    <citation type="submission" date="2023-06" db="EMBL/GenBank/DDBJ databases">
        <title>Paenibacillus polygonum sp. nov., an endophytic bacterium, isolated from Polygonum lapathifolium L. in Nanji Wetland National Nature Reserve, South of Poyang Lake, Jiangxi Province, China.</title>
        <authorList>
            <person name="Yu Z."/>
        </authorList>
    </citation>
    <scope>NUCLEOTIDE SEQUENCE [LARGE SCALE GENOMIC DNA]</scope>
    <source>
        <strain evidence="3 4">C31</strain>
    </source>
</reference>
<dbReference type="RefSeq" id="WP_285747336.1">
    <property type="nucleotide sequence ID" value="NZ_CP127162.1"/>
</dbReference>
<protein>
    <submittedName>
        <fullName evidence="3">GNAT family N-acetyltransferase</fullName>
        <ecNumber evidence="3">2.3.1.-</ecNumber>
    </submittedName>
</protein>
<accession>A0ABY8X5I3</accession>